<evidence type="ECO:0000256" key="2">
    <source>
        <dbReference type="ARBA" id="ARBA00005120"/>
    </source>
</evidence>
<evidence type="ECO:0000256" key="3">
    <source>
        <dbReference type="ARBA" id="ARBA00007592"/>
    </source>
</evidence>
<keyword evidence="10 12" id="KW-0704">Schiff base</keyword>
<feature type="site" description="Part of a proton relay during catalysis" evidence="12">
    <location>
        <position position="48"/>
    </location>
</feature>
<dbReference type="SUPFAM" id="SSF51569">
    <property type="entry name" value="Aldolase"/>
    <property type="match status" value="1"/>
</dbReference>
<dbReference type="Proteomes" id="UP000632659">
    <property type="component" value="Unassembled WGS sequence"/>
</dbReference>
<dbReference type="PIRSF" id="PIRSF001365">
    <property type="entry name" value="DHDPS"/>
    <property type="match status" value="1"/>
</dbReference>
<comment type="caution">
    <text evidence="16">The sequence shown here is derived from an EMBL/GenBank/DDBJ whole genome shotgun (WGS) entry which is preliminary data.</text>
</comment>
<feature type="active site" description="Schiff-base intermediate with substrate" evidence="12 14">
    <location>
        <position position="165"/>
    </location>
</feature>
<proteinExistence type="inferred from homology"/>
<evidence type="ECO:0000313" key="16">
    <source>
        <dbReference type="EMBL" id="MBC8610963.1"/>
    </source>
</evidence>
<keyword evidence="7 12" id="KW-0220">Diaminopimelate biosynthesis</keyword>
<comment type="subunit">
    <text evidence="12">Homotetramer; dimer of dimers.</text>
</comment>
<sequence>MKQTVFTGSAVALVTPMNEDLSINYNMVEWLIRFHLKHHTDAIVVAGTTGEGATLTDEEQEELIRFTVKKVNGNIPVIAGTGSNNTMHAVALSKMAQKVGADALLHVTPYYNKASQKGLLMHFGACAESVDLPIILYNVPSRTGVNIQPETYQKLSKIENIVAVKEASGNFSQIAKILSLCGDDLDIYSGNDDQITSALALGAKGVVSVLANIVPEETHLLCDSFMKGDTAQSDTLQIRYLELIESLFSDINPIPVKQALNDMGLPVGPCRLPLCSMDSALKEHLHHVLNQYGLISKERRRSVGTVTIHRPMGVLMSRRNP</sequence>
<dbReference type="AlphaFoldDB" id="A0A8J6TUW8"/>
<dbReference type="NCBIfam" id="TIGR00674">
    <property type="entry name" value="dapA"/>
    <property type="match status" value="1"/>
</dbReference>
<comment type="similarity">
    <text evidence="3 12 13">Belongs to the DapA family.</text>
</comment>
<dbReference type="HAMAP" id="MF_00418">
    <property type="entry name" value="DapA"/>
    <property type="match status" value="1"/>
</dbReference>
<feature type="active site" description="Proton donor/acceptor" evidence="12 14">
    <location>
        <position position="137"/>
    </location>
</feature>
<dbReference type="SMART" id="SM01130">
    <property type="entry name" value="DHDPS"/>
    <property type="match status" value="1"/>
</dbReference>
<dbReference type="InterPro" id="IPR002220">
    <property type="entry name" value="DapA-like"/>
</dbReference>
<accession>A0A8J6TUW8</accession>
<keyword evidence="8 12" id="KW-0457">Lysine biosynthesis</keyword>
<comment type="subcellular location">
    <subcellularLocation>
        <location evidence="12">Cytoplasm</location>
    </subcellularLocation>
</comment>
<evidence type="ECO:0000256" key="7">
    <source>
        <dbReference type="ARBA" id="ARBA00022915"/>
    </source>
</evidence>
<gene>
    <name evidence="12" type="primary">dapA</name>
    <name evidence="16" type="ORF">H8702_07475</name>
</gene>
<evidence type="ECO:0000256" key="15">
    <source>
        <dbReference type="PIRSR" id="PIRSR001365-2"/>
    </source>
</evidence>
<dbReference type="Pfam" id="PF00701">
    <property type="entry name" value="DHDPS"/>
    <property type="match status" value="1"/>
</dbReference>
<comment type="caution">
    <text evidence="12">Was originally thought to be a dihydrodipicolinate synthase (DHDPS), catalyzing the condensation of (S)-aspartate-beta-semialdehyde [(S)-ASA] and pyruvate to dihydrodipicolinate (DHDP). However, it was shown in E.coli that the product of the enzymatic reaction is not dihydrodipicolinate but in fact (4S)-4-hydroxy-2,3,4,5-tetrahydro-(2S)-dipicolinic acid (HTPA), and that the consecutive dehydration reaction leading to DHDP is not spontaneous but catalyzed by DapB.</text>
</comment>
<evidence type="ECO:0000256" key="5">
    <source>
        <dbReference type="ARBA" id="ARBA00022490"/>
    </source>
</evidence>
<keyword evidence="6 12" id="KW-0028">Amino-acid biosynthesis</keyword>
<evidence type="ECO:0000256" key="8">
    <source>
        <dbReference type="ARBA" id="ARBA00023154"/>
    </source>
</evidence>
<dbReference type="PRINTS" id="PR00146">
    <property type="entry name" value="DHPICSNTHASE"/>
</dbReference>
<evidence type="ECO:0000256" key="9">
    <source>
        <dbReference type="ARBA" id="ARBA00023239"/>
    </source>
</evidence>
<keyword evidence="9 12" id="KW-0456">Lyase</keyword>
<keyword evidence="5 12" id="KW-0963">Cytoplasm</keyword>
<evidence type="ECO:0000256" key="13">
    <source>
        <dbReference type="PIRNR" id="PIRNR001365"/>
    </source>
</evidence>
<comment type="catalytic activity">
    <reaction evidence="11 12">
        <text>L-aspartate 4-semialdehyde + pyruvate = (2S,4S)-4-hydroxy-2,3,4,5-tetrahydrodipicolinate + H2O + H(+)</text>
        <dbReference type="Rhea" id="RHEA:34171"/>
        <dbReference type="ChEBI" id="CHEBI:15361"/>
        <dbReference type="ChEBI" id="CHEBI:15377"/>
        <dbReference type="ChEBI" id="CHEBI:15378"/>
        <dbReference type="ChEBI" id="CHEBI:67139"/>
        <dbReference type="ChEBI" id="CHEBI:537519"/>
        <dbReference type="EC" id="4.3.3.7"/>
    </reaction>
</comment>
<dbReference type="GO" id="GO:0009089">
    <property type="term" value="P:lysine biosynthetic process via diaminopimelate"/>
    <property type="evidence" value="ECO:0007669"/>
    <property type="project" value="UniProtKB-UniRule"/>
</dbReference>
<keyword evidence="17" id="KW-1185">Reference proteome</keyword>
<evidence type="ECO:0000256" key="1">
    <source>
        <dbReference type="ARBA" id="ARBA00003294"/>
    </source>
</evidence>
<comment type="pathway">
    <text evidence="2 12">Amino-acid biosynthesis; L-lysine biosynthesis via DAP pathway; (S)-tetrahydrodipicolinate from L-aspartate: step 3/4.</text>
</comment>
<feature type="binding site" evidence="12 15">
    <location>
        <position position="207"/>
    </location>
    <ligand>
        <name>pyruvate</name>
        <dbReference type="ChEBI" id="CHEBI:15361"/>
    </ligand>
</feature>
<evidence type="ECO:0000256" key="11">
    <source>
        <dbReference type="ARBA" id="ARBA00047836"/>
    </source>
</evidence>
<name>A0A8J6TUW8_9FIRM</name>
<dbReference type="PANTHER" id="PTHR12128:SF66">
    <property type="entry name" value="4-HYDROXY-2-OXOGLUTARATE ALDOLASE, MITOCHONDRIAL"/>
    <property type="match status" value="1"/>
</dbReference>
<evidence type="ECO:0000256" key="10">
    <source>
        <dbReference type="ARBA" id="ARBA00023270"/>
    </source>
</evidence>
<dbReference type="InterPro" id="IPR020625">
    <property type="entry name" value="Schiff_base-form_aldolases_AS"/>
</dbReference>
<dbReference type="UniPathway" id="UPA00034">
    <property type="reaction ID" value="UER00017"/>
</dbReference>
<comment type="function">
    <text evidence="1 12">Catalyzes the condensation of (S)-aspartate-beta-semialdehyde [(S)-ASA] and pyruvate to 4-hydroxy-tetrahydrodipicolinate (HTPA).</text>
</comment>
<dbReference type="InterPro" id="IPR005263">
    <property type="entry name" value="DapA"/>
</dbReference>
<evidence type="ECO:0000313" key="17">
    <source>
        <dbReference type="Proteomes" id="UP000632659"/>
    </source>
</evidence>
<evidence type="ECO:0000256" key="4">
    <source>
        <dbReference type="ARBA" id="ARBA00012086"/>
    </source>
</evidence>
<dbReference type="EC" id="4.3.3.7" evidence="4 12"/>
<dbReference type="GO" id="GO:0019877">
    <property type="term" value="P:diaminopimelate biosynthetic process"/>
    <property type="evidence" value="ECO:0007669"/>
    <property type="project" value="UniProtKB-UniRule"/>
</dbReference>
<dbReference type="PANTHER" id="PTHR12128">
    <property type="entry name" value="DIHYDRODIPICOLINATE SYNTHASE"/>
    <property type="match status" value="1"/>
</dbReference>
<dbReference type="PROSITE" id="PS00666">
    <property type="entry name" value="DHDPS_2"/>
    <property type="match status" value="1"/>
</dbReference>
<protein>
    <recommendedName>
        <fullName evidence="4 12">4-hydroxy-tetrahydrodipicolinate synthase</fullName>
        <shortName evidence="12">HTPA synthase</shortName>
        <ecNumber evidence="4 12">4.3.3.7</ecNumber>
    </recommendedName>
</protein>
<dbReference type="GO" id="GO:0008840">
    <property type="term" value="F:4-hydroxy-tetrahydrodipicolinate synthase activity"/>
    <property type="evidence" value="ECO:0007669"/>
    <property type="project" value="UniProtKB-UniRule"/>
</dbReference>
<dbReference type="InterPro" id="IPR020624">
    <property type="entry name" value="Schiff_base-form_aldolases_CS"/>
</dbReference>
<dbReference type="PROSITE" id="PS00665">
    <property type="entry name" value="DHDPS_1"/>
    <property type="match status" value="1"/>
</dbReference>
<feature type="binding site" evidence="12 15">
    <location>
        <position position="49"/>
    </location>
    <ligand>
        <name>pyruvate</name>
        <dbReference type="ChEBI" id="CHEBI:15361"/>
    </ligand>
</feature>
<dbReference type="GO" id="GO:0005829">
    <property type="term" value="C:cytosol"/>
    <property type="evidence" value="ECO:0007669"/>
    <property type="project" value="TreeGrafter"/>
</dbReference>
<organism evidence="16 17">
    <name type="scientific">Massiliimalia timonensis</name>
    <dbReference type="NCBI Taxonomy" id="1987501"/>
    <lineage>
        <taxon>Bacteria</taxon>
        <taxon>Bacillati</taxon>
        <taxon>Bacillota</taxon>
        <taxon>Clostridia</taxon>
        <taxon>Eubacteriales</taxon>
        <taxon>Oscillospiraceae</taxon>
        <taxon>Massiliimalia</taxon>
    </lineage>
</organism>
<dbReference type="RefSeq" id="WP_093989089.1">
    <property type="nucleotide sequence ID" value="NZ_FYDD01000004.1"/>
</dbReference>
<dbReference type="EMBL" id="JACRTL010000003">
    <property type="protein sequence ID" value="MBC8610963.1"/>
    <property type="molecule type" value="Genomic_DNA"/>
</dbReference>
<evidence type="ECO:0000256" key="14">
    <source>
        <dbReference type="PIRSR" id="PIRSR001365-1"/>
    </source>
</evidence>
<evidence type="ECO:0000256" key="12">
    <source>
        <dbReference type="HAMAP-Rule" id="MF_00418"/>
    </source>
</evidence>
<dbReference type="CDD" id="cd00950">
    <property type="entry name" value="DHDPS"/>
    <property type="match status" value="1"/>
</dbReference>
<dbReference type="OrthoDB" id="9782828at2"/>
<dbReference type="Gene3D" id="3.20.20.70">
    <property type="entry name" value="Aldolase class I"/>
    <property type="match status" value="1"/>
</dbReference>
<dbReference type="InterPro" id="IPR013785">
    <property type="entry name" value="Aldolase_TIM"/>
</dbReference>
<feature type="site" description="Part of a proton relay during catalysis" evidence="12">
    <location>
        <position position="111"/>
    </location>
</feature>
<evidence type="ECO:0000256" key="6">
    <source>
        <dbReference type="ARBA" id="ARBA00022605"/>
    </source>
</evidence>
<reference evidence="16" key="1">
    <citation type="submission" date="2020-08" db="EMBL/GenBank/DDBJ databases">
        <title>Genome public.</title>
        <authorList>
            <person name="Liu C."/>
            <person name="Sun Q."/>
        </authorList>
    </citation>
    <scope>NUCLEOTIDE SEQUENCE</scope>
    <source>
        <strain evidence="16">NSJ-15</strain>
    </source>
</reference>